<protein>
    <submittedName>
        <fullName evidence="3">SAG-related sequence</fullName>
    </submittedName>
</protein>
<feature type="chain" id="PRO_5012202598" evidence="1">
    <location>
        <begin position="18"/>
        <end position="387"/>
    </location>
</feature>
<feature type="domain" description="SRS" evidence="2">
    <location>
        <begin position="89"/>
        <end position="206"/>
    </location>
</feature>
<dbReference type="VEuPathDB" id="ToxoDB:BESB_044460"/>
<dbReference type="InterPro" id="IPR007226">
    <property type="entry name" value="SRS_dom"/>
</dbReference>
<accession>A0A2A9MGF0</accession>
<feature type="domain" description="SRS" evidence="2">
    <location>
        <begin position="219"/>
        <end position="352"/>
    </location>
</feature>
<name>A0A2A9MGF0_BESBE</name>
<proteinExistence type="predicted"/>
<dbReference type="RefSeq" id="XP_029220263.1">
    <property type="nucleotide sequence ID" value="XM_029362897.1"/>
</dbReference>
<evidence type="ECO:0000313" key="4">
    <source>
        <dbReference type="Proteomes" id="UP000224006"/>
    </source>
</evidence>
<dbReference type="SUPFAM" id="SSF74877">
    <property type="entry name" value="Major surface antigen p30, SAG1"/>
    <property type="match status" value="2"/>
</dbReference>
<keyword evidence="4" id="KW-1185">Reference proteome</keyword>
<feature type="signal peptide" evidence="1">
    <location>
        <begin position="1"/>
        <end position="17"/>
    </location>
</feature>
<dbReference type="Proteomes" id="UP000224006">
    <property type="component" value="Chromosome III"/>
</dbReference>
<organism evidence="3 4">
    <name type="scientific">Besnoitia besnoiti</name>
    <name type="common">Apicomplexan protozoan</name>
    <dbReference type="NCBI Taxonomy" id="94643"/>
    <lineage>
        <taxon>Eukaryota</taxon>
        <taxon>Sar</taxon>
        <taxon>Alveolata</taxon>
        <taxon>Apicomplexa</taxon>
        <taxon>Conoidasida</taxon>
        <taxon>Coccidia</taxon>
        <taxon>Eucoccidiorida</taxon>
        <taxon>Eimeriorina</taxon>
        <taxon>Sarcocystidae</taxon>
        <taxon>Besnoitia</taxon>
    </lineage>
</organism>
<dbReference type="GO" id="GO:0016020">
    <property type="term" value="C:membrane"/>
    <property type="evidence" value="ECO:0007669"/>
    <property type="project" value="InterPro"/>
</dbReference>
<dbReference type="InterPro" id="IPR036755">
    <property type="entry name" value="SRS_dom_sf"/>
</dbReference>
<evidence type="ECO:0000313" key="3">
    <source>
        <dbReference type="EMBL" id="PFH36254.1"/>
    </source>
</evidence>
<dbReference type="Pfam" id="PF04092">
    <property type="entry name" value="SAG"/>
    <property type="match status" value="2"/>
</dbReference>
<sequence>MTRRAVFFALLCVGVIALGGHIQKTTKGNLLFGCAAAALTPGLEGGSAEENICKTDEHGQTTCTCGSTQSPSNKVKLLEQEEIPEEHPVSAKVEFAGETNTLKLVCDSNGVVVPTSLPQSKVCPGNVPFSKCKDDAGQNVAVSIQDFLDGESSKKISWKTNGSAATYTLTIPQSAAPLSDKAFWVGCSPTKQQKQTINRAACQVSVALKAKESTTIDGNVVRCAYGATSNEKGPQKVTLSPKANSLTLVCGSEGAIQPTTYNEHFCSGDLGDECSGDYKTVLPDFQKGWWTETANDFDKTQYKLVIPEDKFPEKEQKISLGCKYMAAAAGSMPERDATQLTGSTSCVVDVMIAAADSSSSAAARTWLTLLNLSGLTAFSVGAFFGAH</sequence>
<dbReference type="KEGG" id="bbes:BESB_044460"/>
<dbReference type="GeneID" id="40309376"/>
<dbReference type="EMBL" id="NWUJ01000003">
    <property type="protein sequence ID" value="PFH36254.1"/>
    <property type="molecule type" value="Genomic_DNA"/>
</dbReference>
<comment type="caution">
    <text evidence="3">The sequence shown here is derived from an EMBL/GenBank/DDBJ whole genome shotgun (WGS) entry which is preliminary data.</text>
</comment>
<dbReference type="OrthoDB" id="333141at2759"/>
<dbReference type="Gene3D" id="2.60.40.1320">
    <property type="entry name" value="SRS domain"/>
    <property type="match status" value="2"/>
</dbReference>
<evidence type="ECO:0000256" key="1">
    <source>
        <dbReference type="SAM" id="SignalP"/>
    </source>
</evidence>
<dbReference type="InterPro" id="IPR028352">
    <property type="entry name" value="Surface_antig_SAG1"/>
</dbReference>
<dbReference type="PRINTS" id="PR01801">
    <property type="entry name" value="SURFCEANTIGN"/>
</dbReference>
<reference evidence="3 4" key="1">
    <citation type="submission" date="2017-09" db="EMBL/GenBank/DDBJ databases">
        <title>Genome sequencing of Besnoitia besnoiti strain Bb-Ger1.</title>
        <authorList>
            <person name="Schares G."/>
            <person name="Venepally P."/>
            <person name="Lorenzi H.A."/>
        </authorList>
    </citation>
    <scope>NUCLEOTIDE SEQUENCE [LARGE SCALE GENOMIC DNA]</scope>
    <source>
        <strain evidence="3 4">Bb-Ger1</strain>
    </source>
</reference>
<keyword evidence="1" id="KW-0732">Signal</keyword>
<evidence type="ECO:0000259" key="2">
    <source>
        <dbReference type="Pfam" id="PF04092"/>
    </source>
</evidence>
<dbReference type="AlphaFoldDB" id="A0A2A9MGF0"/>
<gene>
    <name evidence="3" type="ORF">BESB_044460</name>
</gene>